<evidence type="ECO:0000256" key="2">
    <source>
        <dbReference type="ARBA" id="ARBA00022679"/>
    </source>
</evidence>
<dbReference type="Proteomes" id="UP001551176">
    <property type="component" value="Unassembled WGS sequence"/>
</dbReference>
<sequence length="357" mass="38261">MLLNGPSTSATDTESAVDTDSATGRRAPAVAMLRLLGGFQVSQALYVVARAGVADQLTDGPRPVAEVAAAAGVRPDLLRRLVRTLAAERVFAFDADQDTVGLGRLGHTLCADAADSLRDVALMWMDTHYGPFAGLWSTLHDGVPAAEREFGKPLFDWLAEEQDRLDGFNAAMGNLLALRKDALDSLDLRKVHHLVDIGGADGTALAELARRHEWLWGTVFDLPHVVTAAAPVLREAGVSDRIGTWGGDFFESVPPGADAYLACFILHDWNDEQCATLLDRVREAAGTGARLFLVETVLDEGSAPEVATLLDLTMMGMLEGRERGRADWQSLLSGSGFRLDRVVQTGGPMCVLEATAV</sequence>
<dbReference type="InterPro" id="IPR029063">
    <property type="entry name" value="SAM-dependent_MTases_sf"/>
</dbReference>
<dbReference type="SUPFAM" id="SSF46785">
    <property type="entry name" value="Winged helix' DNA-binding domain"/>
    <property type="match status" value="1"/>
</dbReference>
<dbReference type="PANTHER" id="PTHR43712">
    <property type="entry name" value="PUTATIVE (AFU_ORTHOLOGUE AFUA_4G14580)-RELATED"/>
    <property type="match status" value="1"/>
</dbReference>
<dbReference type="InterPro" id="IPR016461">
    <property type="entry name" value="COMT-like"/>
</dbReference>
<dbReference type="InterPro" id="IPR001077">
    <property type="entry name" value="COMT_C"/>
</dbReference>
<dbReference type="Gene3D" id="3.40.50.150">
    <property type="entry name" value="Vaccinia Virus protein VP39"/>
    <property type="match status" value="1"/>
</dbReference>
<keyword evidence="3" id="KW-0949">S-adenosyl-L-methionine</keyword>
<organism evidence="7 8">
    <name type="scientific">Streptomyces atriruber</name>
    <dbReference type="NCBI Taxonomy" id="545121"/>
    <lineage>
        <taxon>Bacteria</taxon>
        <taxon>Bacillati</taxon>
        <taxon>Actinomycetota</taxon>
        <taxon>Actinomycetes</taxon>
        <taxon>Kitasatosporales</taxon>
        <taxon>Streptomycetaceae</taxon>
        <taxon>Streptomyces</taxon>
    </lineage>
</organism>
<dbReference type="InterPro" id="IPR036388">
    <property type="entry name" value="WH-like_DNA-bd_sf"/>
</dbReference>
<evidence type="ECO:0000259" key="6">
    <source>
        <dbReference type="Pfam" id="PF08100"/>
    </source>
</evidence>
<dbReference type="Gene3D" id="1.10.10.10">
    <property type="entry name" value="Winged helix-like DNA-binding domain superfamily/Winged helix DNA-binding domain"/>
    <property type="match status" value="1"/>
</dbReference>
<evidence type="ECO:0000313" key="7">
    <source>
        <dbReference type="EMBL" id="MEU6826703.1"/>
    </source>
</evidence>
<protein>
    <submittedName>
        <fullName evidence="7">Methyltransferase</fullName>
    </submittedName>
</protein>
<evidence type="ECO:0000256" key="3">
    <source>
        <dbReference type="ARBA" id="ARBA00022691"/>
    </source>
</evidence>
<reference evidence="7 8" key="1">
    <citation type="submission" date="2024-06" db="EMBL/GenBank/DDBJ databases">
        <title>The Natural Products Discovery Center: Release of the First 8490 Sequenced Strains for Exploring Actinobacteria Biosynthetic Diversity.</title>
        <authorList>
            <person name="Kalkreuter E."/>
            <person name="Kautsar S.A."/>
            <person name="Yang D."/>
            <person name="Bader C.D."/>
            <person name="Teijaro C.N."/>
            <person name="Fluegel L."/>
            <person name="Davis C.M."/>
            <person name="Simpson J.R."/>
            <person name="Lauterbach L."/>
            <person name="Steele A.D."/>
            <person name="Gui C."/>
            <person name="Meng S."/>
            <person name="Li G."/>
            <person name="Viehrig K."/>
            <person name="Ye F."/>
            <person name="Su P."/>
            <person name="Kiefer A.F."/>
            <person name="Nichols A."/>
            <person name="Cepeda A.J."/>
            <person name="Yan W."/>
            <person name="Fan B."/>
            <person name="Jiang Y."/>
            <person name="Adhikari A."/>
            <person name="Zheng C.-J."/>
            <person name="Schuster L."/>
            <person name="Cowan T.M."/>
            <person name="Smanski M.J."/>
            <person name="Chevrette M.G."/>
            <person name="De Carvalho L.P.S."/>
            <person name="Shen B."/>
        </authorList>
    </citation>
    <scope>NUCLEOTIDE SEQUENCE [LARGE SCALE GENOMIC DNA]</scope>
    <source>
        <strain evidence="7 8">NPDC046838</strain>
    </source>
</reference>
<dbReference type="RefSeq" id="WP_359358125.1">
    <property type="nucleotide sequence ID" value="NZ_JBEYXV010000029.1"/>
</dbReference>
<evidence type="ECO:0000256" key="4">
    <source>
        <dbReference type="SAM" id="MobiDB-lite"/>
    </source>
</evidence>
<feature type="domain" description="O-methyltransferase dimerisation" evidence="6">
    <location>
        <begin position="34"/>
        <end position="95"/>
    </location>
</feature>
<dbReference type="Pfam" id="PF00891">
    <property type="entry name" value="Methyltransf_2"/>
    <property type="match status" value="1"/>
</dbReference>
<dbReference type="InterPro" id="IPR036390">
    <property type="entry name" value="WH_DNA-bd_sf"/>
</dbReference>
<evidence type="ECO:0000256" key="1">
    <source>
        <dbReference type="ARBA" id="ARBA00022603"/>
    </source>
</evidence>
<dbReference type="Pfam" id="PF08100">
    <property type="entry name" value="Dimerisation"/>
    <property type="match status" value="1"/>
</dbReference>
<feature type="region of interest" description="Disordered" evidence="4">
    <location>
        <begin position="1"/>
        <end position="22"/>
    </location>
</feature>
<keyword evidence="2" id="KW-0808">Transferase</keyword>
<dbReference type="PROSITE" id="PS51683">
    <property type="entry name" value="SAM_OMT_II"/>
    <property type="match status" value="1"/>
</dbReference>
<dbReference type="GO" id="GO:0032259">
    <property type="term" value="P:methylation"/>
    <property type="evidence" value="ECO:0007669"/>
    <property type="project" value="UniProtKB-KW"/>
</dbReference>
<accession>A0ABV3C0A3</accession>
<dbReference type="InterPro" id="IPR012967">
    <property type="entry name" value="COMT_dimerisation"/>
</dbReference>
<evidence type="ECO:0000313" key="8">
    <source>
        <dbReference type="Proteomes" id="UP001551176"/>
    </source>
</evidence>
<dbReference type="GO" id="GO:0008168">
    <property type="term" value="F:methyltransferase activity"/>
    <property type="evidence" value="ECO:0007669"/>
    <property type="project" value="UniProtKB-KW"/>
</dbReference>
<proteinExistence type="predicted"/>
<keyword evidence="1 7" id="KW-0489">Methyltransferase</keyword>
<keyword evidence="8" id="KW-1185">Reference proteome</keyword>
<evidence type="ECO:0000259" key="5">
    <source>
        <dbReference type="Pfam" id="PF00891"/>
    </source>
</evidence>
<dbReference type="EMBL" id="JBEYXV010000029">
    <property type="protein sequence ID" value="MEU6826703.1"/>
    <property type="molecule type" value="Genomic_DNA"/>
</dbReference>
<name>A0ABV3C0A3_9ACTN</name>
<feature type="domain" description="O-methyltransferase C-terminal" evidence="5">
    <location>
        <begin position="147"/>
        <end position="338"/>
    </location>
</feature>
<comment type="caution">
    <text evidence="7">The sequence shown here is derived from an EMBL/GenBank/DDBJ whole genome shotgun (WGS) entry which is preliminary data.</text>
</comment>
<gene>
    <name evidence="7" type="ORF">ABZ921_39380</name>
</gene>
<dbReference type="PIRSF" id="PIRSF005739">
    <property type="entry name" value="O-mtase"/>
    <property type="match status" value="1"/>
</dbReference>
<dbReference type="PANTHER" id="PTHR43712:SF2">
    <property type="entry name" value="O-METHYLTRANSFERASE CICE"/>
    <property type="match status" value="1"/>
</dbReference>
<dbReference type="SUPFAM" id="SSF53335">
    <property type="entry name" value="S-adenosyl-L-methionine-dependent methyltransferases"/>
    <property type="match status" value="1"/>
</dbReference>